<dbReference type="EMBL" id="AP022126">
    <property type="protein sequence ID" value="BBS32788.1"/>
    <property type="molecule type" value="Genomic_DNA"/>
</dbReference>
<evidence type="ECO:0000256" key="1">
    <source>
        <dbReference type="SAM" id="MobiDB-lite"/>
    </source>
</evidence>
<organism evidence="2 3">
    <name type="scientific">Enterobacter cloacae</name>
    <dbReference type="NCBI Taxonomy" id="550"/>
    <lineage>
        <taxon>Bacteria</taxon>
        <taxon>Pseudomonadati</taxon>
        <taxon>Pseudomonadota</taxon>
        <taxon>Gammaproteobacteria</taxon>
        <taxon>Enterobacterales</taxon>
        <taxon>Enterobacteriaceae</taxon>
        <taxon>Enterobacter</taxon>
        <taxon>Enterobacter cloacae complex</taxon>
    </lineage>
</organism>
<feature type="region of interest" description="Disordered" evidence="1">
    <location>
        <begin position="96"/>
        <end position="208"/>
    </location>
</feature>
<accession>A0A6S5JWN1</accession>
<feature type="compositionally biased region" description="Polar residues" evidence="1">
    <location>
        <begin position="133"/>
        <end position="146"/>
    </location>
</feature>
<evidence type="ECO:0000313" key="3">
    <source>
        <dbReference type="Proteomes" id="UP000515488"/>
    </source>
</evidence>
<dbReference type="AlphaFoldDB" id="A0A6S5JWN1"/>
<dbReference type="Proteomes" id="UP000515488">
    <property type="component" value="Chromosome"/>
</dbReference>
<name>A0A6S5JWN1_ENTCL</name>
<sequence length="336" mass="37166">MARIRTIKPEFWTDEKIVECSFEARLMFIGMFNFADDKGNLVRSPKRIKMQIFPADMIDCEPLIKELRVAGLISEYSVSGVEYIHIDGFSKHQKINRPSATTIPTPEDVADNSRKPAPNYMYGSVSDVDKQTHYSNTSNGASTEDSVSAHEELTDGKEGKGREEERNKTNLSDSNRTDGDKPDESKGKPAQGKPDSESDDAEGPDPVDAAFENIFWGAGLRKDAKVKAKSAFRTKYRDWKKANRGTPENFAVMLAEDISTRAKAQQMGFDKLLPASYLNGERWNDEKPQGAPQITAGTNAVGGTGASWYAKPNDGSAEVFISQAAIDRMKRGVNRP</sequence>
<proteinExistence type="predicted"/>
<feature type="compositionally biased region" description="Basic and acidic residues" evidence="1">
    <location>
        <begin position="147"/>
        <end position="168"/>
    </location>
</feature>
<gene>
    <name evidence="2" type="ORF">WP5S18C02_29940</name>
</gene>
<protein>
    <submittedName>
        <fullName evidence="2">Uncharacterized protein</fullName>
    </submittedName>
</protein>
<dbReference type="RefSeq" id="WP_063946360.1">
    <property type="nucleotide sequence ID" value="NZ_AP022126.1"/>
</dbReference>
<feature type="compositionally biased region" description="Basic and acidic residues" evidence="1">
    <location>
        <begin position="175"/>
        <end position="187"/>
    </location>
</feature>
<reference evidence="2 3" key="1">
    <citation type="submission" date="2019-12" db="EMBL/GenBank/DDBJ databases">
        <title>complete genome sequences of Enterobacter cloacae str. WP5-S18-CRE-02 isolated from wastewater treatment plant effluent.</title>
        <authorList>
            <person name="Sekizuka T."/>
            <person name="Itokawa K."/>
            <person name="Yatsu K."/>
            <person name="Inamine Y."/>
            <person name="Kuroda M."/>
        </authorList>
    </citation>
    <scope>NUCLEOTIDE SEQUENCE [LARGE SCALE GENOMIC DNA]</scope>
    <source>
        <strain evidence="2 3">WP5-S18-CRE-02</strain>
    </source>
</reference>
<evidence type="ECO:0000313" key="2">
    <source>
        <dbReference type="EMBL" id="BBS32788.1"/>
    </source>
</evidence>